<dbReference type="Pfam" id="PF13392">
    <property type="entry name" value="HNH_3"/>
    <property type="match status" value="1"/>
</dbReference>
<gene>
    <name evidence="4" type="ORF">EKI59_02380</name>
</gene>
<feature type="compositionally biased region" description="Polar residues" evidence="1">
    <location>
        <begin position="1"/>
        <end position="10"/>
    </location>
</feature>
<feature type="domain" description="NUMOD4" evidence="2">
    <location>
        <begin position="9"/>
        <end position="63"/>
    </location>
</feature>
<protein>
    <recommendedName>
        <fullName evidence="6">HNH endonuclease</fullName>
    </recommendedName>
</protein>
<dbReference type="OrthoDB" id="6631788at2"/>
<dbReference type="InterPro" id="IPR003615">
    <property type="entry name" value="HNH_nuc"/>
</dbReference>
<dbReference type="Pfam" id="PF07463">
    <property type="entry name" value="NUMOD4"/>
    <property type="match status" value="1"/>
</dbReference>
<sequence>MADVQPTQEQWRPIPGYPSYEASDKGNVRSKDHQSWNGVGWFTKKGRVLKKTINAHGRYVVTVKDESGKRQTLLVHIIVMLAFVGPRPAGMHIAHWDGDRLNNRLDNLRYATPKENSDDKLRHGTSQYHRVALGVHYPARLEVCKRGHVLAAPNLMDTALKKHNRRLCKACRRTHNRVQRNPELRPYFEKIADSYYEQIMK</sequence>
<evidence type="ECO:0000313" key="5">
    <source>
        <dbReference type="Proteomes" id="UP000336646"/>
    </source>
</evidence>
<feature type="region of interest" description="Disordered" evidence="1">
    <location>
        <begin position="1"/>
        <end position="33"/>
    </location>
</feature>
<feature type="compositionally biased region" description="Basic and acidic residues" evidence="1">
    <location>
        <begin position="22"/>
        <end position="33"/>
    </location>
</feature>
<reference evidence="4 5" key="1">
    <citation type="submission" date="2018-12" db="EMBL/GenBank/DDBJ databases">
        <title>Corynebacterium sanguinis sp. nov., a clinically-associated and environmental corynebacterium.</title>
        <authorList>
            <person name="Gonzales-Siles L."/>
            <person name="Jaen-Luchoro D."/>
            <person name="Cardew S."/>
            <person name="Inganas E."/>
            <person name="Ohlen M."/>
            <person name="Jensie-Markopolous S."/>
            <person name="Pinyeiro-Iglesias B."/>
            <person name="Molin K."/>
            <person name="Skovbjerg S."/>
            <person name="Svensson-Stadler L."/>
            <person name="Funke G."/>
            <person name="Moore E.R.B."/>
        </authorList>
    </citation>
    <scope>NUCLEOTIDE SEQUENCE [LARGE SCALE GENOMIC DNA]</scope>
    <source>
        <strain evidence="4 5">58734</strain>
    </source>
</reference>
<dbReference type="Gene3D" id="3.90.75.20">
    <property type="match status" value="1"/>
</dbReference>
<accession>A0A6C1TZR2</accession>
<organism evidence="4 5">
    <name type="scientific">Corynebacterium sanguinis</name>
    <dbReference type="NCBI Taxonomy" id="2594913"/>
    <lineage>
        <taxon>Bacteria</taxon>
        <taxon>Bacillati</taxon>
        <taxon>Actinomycetota</taxon>
        <taxon>Actinomycetes</taxon>
        <taxon>Mycobacteriales</taxon>
        <taxon>Corynebacteriaceae</taxon>
        <taxon>Corynebacterium</taxon>
    </lineage>
</organism>
<dbReference type="AlphaFoldDB" id="A0A6C1TZR2"/>
<dbReference type="RefSeq" id="WP_144772526.1">
    <property type="nucleotide sequence ID" value="NZ_RXIR01000003.1"/>
</dbReference>
<dbReference type="Proteomes" id="UP000336646">
    <property type="component" value="Unassembled WGS sequence"/>
</dbReference>
<dbReference type="InterPro" id="IPR010902">
    <property type="entry name" value="NUMOD4"/>
</dbReference>
<feature type="domain" description="HNH nuclease" evidence="3">
    <location>
        <begin position="74"/>
        <end position="117"/>
    </location>
</feature>
<evidence type="ECO:0000259" key="2">
    <source>
        <dbReference type="Pfam" id="PF07463"/>
    </source>
</evidence>
<evidence type="ECO:0008006" key="6">
    <source>
        <dbReference type="Google" id="ProtNLM"/>
    </source>
</evidence>
<name>A0A6C1TZR2_9CORY</name>
<evidence type="ECO:0000259" key="3">
    <source>
        <dbReference type="Pfam" id="PF13392"/>
    </source>
</evidence>
<evidence type="ECO:0000256" key="1">
    <source>
        <dbReference type="SAM" id="MobiDB-lite"/>
    </source>
</evidence>
<proteinExistence type="predicted"/>
<dbReference type="InterPro" id="IPR044925">
    <property type="entry name" value="His-Me_finger_sf"/>
</dbReference>
<dbReference type="SUPFAM" id="SSF54060">
    <property type="entry name" value="His-Me finger endonucleases"/>
    <property type="match status" value="1"/>
</dbReference>
<evidence type="ECO:0000313" key="4">
    <source>
        <dbReference type="EMBL" id="TVS29787.1"/>
    </source>
</evidence>
<dbReference type="GO" id="GO:0016788">
    <property type="term" value="F:hydrolase activity, acting on ester bonds"/>
    <property type="evidence" value="ECO:0007669"/>
    <property type="project" value="InterPro"/>
</dbReference>
<dbReference type="EMBL" id="RXIR01000003">
    <property type="protein sequence ID" value="TVS29787.1"/>
    <property type="molecule type" value="Genomic_DNA"/>
</dbReference>
<comment type="caution">
    <text evidence="4">The sequence shown here is derived from an EMBL/GenBank/DDBJ whole genome shotgun (WGS) entry which is preliminary data.</text>
</comment>